<dbReference type="EMBL" id="CAADEX010000007">
    <property type="protein sequence ID" value="VFJ44015.1"/>
    <property type="molecule type" value="Genomic_DNA"/>
</dbReference>
<proteinExistence type="predicted"/>
<organism evidence="1">
    <name type="scientific">Candidatus Kentrum sp. DK</name>
    <dbReference type="NCBI Taxonomy" id="2126562"/>
    <lineage>
        <taxon>Bacteria</taxon>
        <taxon>Pseudomonadati</taxon>
        <taxon>Pseudomonadota</taxon>
        <taxon>Gammaproteobacteria</taxon>
        <taxon>Candidatus Kentrum</taxon>
    </lineage>
</organism>
<name>A0A450RYD1_9GAMM</name>
<gene>
    <name evidence="1" type="ORF">BECKDK2373B_GA0170837_10075</name>
</gene>
<evidence type="ECO:0000313" key="1">
    <source>
        <dbReference type="EMBL" id="VFJ44015.1"/>
    </source>
</evidence>
<accession>A0A450RYD1</accession>
<dbReference type="AlphaFoldDB" id="A0A450RYD1"/>
<sequence length="86" mass="10289">MNWQQVREQYPHKWVLVETIEGHTEDDRWCVDRLTVVDVFAEVSDALSLRKALHEKAPARDYFVFHTDKRELAMKERYWLGVRTAA</sequence>
<protein>
    <submittedName>
        <fullName evidence="1">Uncharacterized protein</fullName>
    </submittedName>
</protein>
<reference evidence="1" key="1">
    <citation type="submission" date="2019-02" db="EMBL/GenBank/DDBJ databases">
        <authorList>
            <person name="Gruber-Vodicka R. H."/>
            <person name="Seah K. B. B."/>
        </authorList>
    </citation>
    <scope>NUCLEOTIDE SEQUENCE</scope>
    <source>
        <strain evidence="1">BECK_DK47</strain>
    </source>
</reference>